<dbReference type="OrthoDB" id="9788394at2"/>
<evidence type="ECO:0000256" key="5">
    <source>
        <dbReference type="ARBA" id="ARBA00022842"/>
    </source>
</evidence>
<dbReference type="InterPro" id="IPR025877">
    <property type="entry name" value="MobA-like_NTP_Trfase"/>
</dbReference>
<dbReference type="GO" id="GO:0006777">
    <property type="term" value="P:Mo-molybdopterin cofactor biosynthetic process"/>
    <property type="evidence" value="ECO:0007669"/>
    <property type="project" value="UniProtKB-KW"/>
</dbReference>
<reference evidence="11" key="1">
    <citation type="submission" date="2016-10" db="EMBL/GenBank/DDBJ databases">
        <authorList>
            <person name="Varghese N."/>
            <person name="Submissions S."/>
        </authorList>
    </citation>
    <scope>NUCLEOTIDE SEQUENCE [LARGE SCALE GENOMIC DNA]</scope>
    <source>
        <strain evidence="11">CGMCC 1.10223</strain>
    </source>
</reference>
<comment type="domain">
    <text evidence="8">The N-terminal domain determines nucleotide recognition and specific binding, while the C-terminal domain determines the specific binding to the target protein.</text>
</comment>
<keyword evidence="5 8" id="KW-0460">Magnesium</keyword>
<evidence type="ECO:0000256" key="1">
    <source>
        <dbReference type="ARBA" id="ARBA00022490"/>
    </source>
</evidence>
<evidence type="ECO:0000313" key="11">
    <source>
        <dbReference type="Proteomes" id="UP000183410"/>
    </source>
</evidence>
<evidence type="ECO:0000313" key="10">
    <source>
        <dbReference type="EMBL" id="SFE63050.1"/>
    </source>
</evidence>
<dbReference type="GO" id="GO:0061603">
    <property type="term" value="F:molybdenum cofactor guanylyltransferase activity"/>
    <property type="evidence" value="ECO:0007669"/>
    <property type="project" value="UniProtKB-EC"/>
</dbReference>
<accession>A0A1I2C5X6</accession>
<dbReference type="SUPFAM" id="SSF53448">
    <property type="entry name" value="Nucleotide-diphospho-sugar transferases"/>
    <property type="match status" value="1"/>
</dbReference>
<gene>
    <name evidence="8" type="primary">mobA</name>
    <name evidence="10" type="ORF">SAMN04487969_104261</name>
</gene>
<dbReference type="HAMAP" id="MF_00316">
    <property type="entry name" value="MobA"/>
    <property type="match status" value="1"/>
</dbReference>
<keyword evidence="11" id="KW-1185">Reference proteome</keyword>
<name>A0A1I2C5X6_9BACL</name>
<dbReference type="Pfam" id="PF12804">
    <property type="entry name" value="NTP_transf_3"/>
    <property type="match status" value="1"/>
</dbReference>
<dbReference type="GO" id="GO:0046872">
    <property type="term" value="F:metal ion binding"/>
    <property type="evidence" value="ECO:0007669"/>
    <property type="project" value="UniProtKB-KW"/>
</dbReference>
<dbReference type="PANTHER" id="PTHR19136">
    <property type="entry name" value="MOLYBDENUM COFACTOR GUANYLYLTRANSFERASE"/>
    <property type="match status" value="1"/>
</dbReference>
<comment type="similarity">
    <text evidence="8">Belongs to the MobA family.</text>
</comment>
<evidence type="ECO:0000256" key="2">
    <source>
        <dbReference type="ARBA" id="ARBA00022679"/>
    </source>
</evidence>
<sequence>MLTGAILAGGQSRRMGGRHKGLLPFVNESIVERQIRTMKQLCAEVILVTNDPRSFLPILGSSIRIITDYIPGKGPLSGMHAALTLATHSDIWVVGCDMPLISSVVAEQLWKVKRERRSAAAIPSAAGKLHPLHGVYDKRSAGEIEKLLDIKEYRVMTFLNRICYYGVDTQQLEQSDEQLSCVTNVNTPEEYERIVSLYDAASASQT</sequence>
<dbReference type="GO" id="GO:0005525">
    <property type="term" value="F:GTP binding"/>
    <property type="evidence" value="ECO:0007669"/>
    <property type="project" value="UniProtKB-UniRule"/>
</dbReference>
<dbReference type="Proteomes" id="UP000183410">
    <property type="component" value="Unassembled WGS sequence"/>
</dbReference>
<dbReference type="InterPro" id="IPR013482">
    <property type="entry name" value="Molybde_CF_guanTrfase"/>
</dbReference>
<protein>
    <recommendedName>
        <fullName evidence="8">Probable molybdenum cofactor guanylyltransferase</fullName>
        <shortName evidence="8">MoCo guanylyltransferase</shortName>
        <ecNumber evidence="8">2.7.7.77</ecNumber>
    </recommendedName>
    <alternativeName>
        <fullName evidence="8">GTP:molybdopterin guanylyltransferase</fullName>
    </alternativeName>
    <alternativeName>
        <fullName evidence="8">Mo-MPT guanylyltransferase</fullName>
    </alternativeName>
    <alternativeName>
        <fullName evidence="8">Molybdopterin guanylyltransferase</fullName>
    </alternativeName>
    <alternativeName>
        <fullName evidence="8">Molybdopterin-guanine dinucleotide synthase</fullName>
        <shortName evidence="8">MGD synthase</shortName>
    </alternativeName>
</protein>
<comment type="subcellular location">
    <subcellularLocation>
        <location evidence="8">Cytoplasm</location>
    </subcellularLocation>
</comment>
<organism evidence="10 11">
    <name type="scientific">Paenibacillus algorifonticola</name>
    <dbReference type="NCBI Taxonomy" id="684063"/>
    <lineage>
        <taxon>Bacteria</taxon>
        <taxon>Bacillati</taxon>
        <taxon>Bacillota</taxon>
        <taxon>Bacilli</taxon>
        <taxon>Bacillales</taxon>
        <taxon>Paenibacillaceae</taxon>
        <taxon>Paenibacillus</taxon>
    </lineage>
</organism>
<dbReference type="EMBL" id="FONN01000004">
    <property type="protein sequence ID" value="SFE63050.1"/>
    <property type="molecule type" value="Genomic_DNA"/>
</dbReference>
<comment type="catalytic activity">
    <reaction evidence="8">
        <text>Mo-molybdopterin + GTP + H(+) = Mo-molybdopterin guanine dinucleotide + diphosphate</text>
        <dbReference type="Rhea" id="RHEA:34243"/>
        <dbReference type="ChEBI" id="CHEBI:15378"/>
        <dbReference type="ChEBI" id="CHEBI:33019"/>
        <dbReference type="ChEBI" id="CHEBI:37565"/>
        <dbReference type="ChEBI" id="CHEBI:71302"/>
        <dbReference type="ChEBI" id="CHEBI:71310"/>
        <dbReference type="EC" id="2.7.7.77"/>
    </reaction>
</comment>
<keyword evidence="7 8" id="KW-0501">Molybdenum cofactor biosynthesis</keyword>
<dbReference type="EC" id="2.7.7.77" evidence="8"/>
<dbReference type="GO" id="GO:0005737">
    <property type="term" value="C:cytoplasm"/>
    <property type="evidence" value="ECO:0007669"/>
    <property type="project" value="UniProtKB-SubCell"/>
</dbReference>
<feature type="binding site" evidence="8">
    <location>
        <position position="97"/>
    </location>
    <ligand>
        <name>Mg(2+)</name>
        <dbReference type="ChEBI" id="CHEBI:18420"/>
    </ligand>
</feature>
<feature type="binding site" evidence="8">
    <location>
        <begin position="7"/>
        <end position="9"/>
    </location>
    <ligand>
        <name>GTP</name>
        <dbReference type="ChEBI" id="CHEBI:37565"/>
    </ligand>
</feature>
<comment type="caution">
    <text evidence="8">Lacks conserved residue(s) required for the propagation of feature annotation.</text>
</comment>
<dbReference type="AlphaFoldDB" id="A0A1I2C5X6"/>
<feature type="binding site" evidence="8">
    <location>
        <position position="20"/>
    </location>
    <ligand>
        <name>GTP</name>
        <dbReference type="ChEBI" id="CHEBI:37565"/>
    </ligand>
</feature>
<evidence type="ECO:0000256" key="8">
    <source>
        <dbReference type="HAMAP-Rule" id="MF_00316"/>
    </source>
</evidence>
<evidence type="ECO:0000256" key="3">
    <source>
        <dbReference type="ARBA" id="ARBA00022723"/>
    </source>
</evidence>
<evidence type="ECO:0000256" key="6">
    <source>
        <dbReference type="ARBA" id="ARBA00023134"/>
    </source>
</evidence>
<keyword evidence="2 8" id="KW-0808">Transferase</keyword>
<comment type="cofactor">
    <cofactor evidence="8">
        <name>Mg(2+)</name>
        <dbReference type="ChEBI" id="CHEBI:18420"/>
    </cofactor>
</comment>
<keyword evidence="1 8" id="KW-0963">Cytoplasm</keyword>
<keyword evidence="6 8" id="KW-0342">GTP-binding</keyword>
<comment type="function">
    <text evidence="8">Transfers a GMP moiety from GTP to Mo-molybdopterin (Mo-MPT) cofactor (Moco or molybdenum cofactor) to form Mo-molybdopterin guanine dinucleotide (Mo-MGD) cofactor.</text>
</comment>
<keyword evidence="4 8" id="KW-0547">Nucleotide-binding</keyword>
<feature type="binding site" evidence="8">
    <location>
        <position position="68"/>
    </location>
    <ligand>
        <name>GTP</name>
        <dbReference type="ChEBI" id="CHEBI:37565"/>
    </ligand>
</feature>
<dbReference type="Gene3D" id="3.90.550.10">
    <property type="entry name" value="Spore Coat Polysaccharide Biosynthesis Protein SpsA, Chain A"/>
    <property type="match status" value="1"/>
</dbReference>
<dbReference type="PANTHER" id="PTHR19136:SF81">
    <property type="entry name" value="MOLYBDENUM COFACTOR GUANYLYLTRANSFERASE"/>
    <property type="match status" value="1"/>
</dbReference>
<evidence type="ECO:0000256" key="7">
    <source>
        <dbReference type="ARBA" id="ARBA00023150"/>
    </source>
</evidence>
<dbReference type="CDD" id="cd02503">
    <property type="entry name" value="MobA"/>
    <property type="match status" value="1"/>
</dbReference>
<evidence type="ECO:0000256" key="4">
    <source>
        <dbReference type="ARBA" id="ARBA00022741"/>
    </source>
</evidence>
<dbReference type="InterPro" id="IPR029044">
    <property type="entry name" value="Nucleotide-diphossugar_trans"/>
</dbReference>
<dbReference type="RefSeq" id="WP_052737205.1">
    <property type="nucleotide sequence ID" value="NZ_FONN01000004.1"/>
</dbReference>
<feature type="domain" description="MobA-like NTP transferase" evidence="9">
    <location>
        <begin position="4"/>
        <end position="154"/>
    </location>
</feature>
<evidence type="ECO:0000259" key="9">
    <source>
        <dbReference type="Pfam" id="PF12804"/>
    </source>
</evidence>
<proteinExistence type="inferred from homology"/>
<feature type="binding site" evidence="8">
    <location>
        <position position="97"/>
    </location>
    <ligand>
        <name>GTP</name>
        <dbReference type="ChEBI" id="CHEBI:37565"/>
    </ligand>
</feature>
<keyword evidence="3 8" id="KW-0479">Metal-binding</keyword>